<reference evidence="1" key="2">
    <citation type="submission" date="2022-09" db="EMBL/GenBank/DDBJ databases">
        <title>Biosynthetic gene clusters of Dactylosporangioum fulvum.</title>
        <authorList>
            <person name="Caradec T."/>
        </authorList>
    </citation>
    <scope>NUCLEOTIDE SEQUENCE</scope>
    <source>
        <strain evidence="1">NRRL B-16292</strain>
    </source>
</reference>
<sequence>MSGDIRVRWSADLGARQLSGEVTIPRIDWDRSRPAGRRLLVRAEVGDAVIRALGVDWTVTNARIDDPNR</sequence>
<evidence type="ECO:0000313" key="2">
    <source>
        <dbReference type="Proteomes" id="UP001059617"/>
    </source>
</evidence>
<dbReference type="Proteomes" id="UP001059617">
    <property type="component" value="Chromosome"/>
</dbReference>
<accession>A0ABY5W7C9</accession>
<dbReference type="RefSeq" id="WP_259864045.1">
    <property type="nucleotide sequence ID" value="NZ_BAAAST010000073.1"/>
</dbReference>
<keyword evidence="2" id="KW-1185">Reference proteome</keyword>
<reference evidence="1" key="1">
    <citation type="submission" date="2021-04" db="EMBL/GenBank/DDBJ databases">
        <authorList>
            <person name="Hartkoorn R.C."/>
            <person name="Beaudoing E."/>
            <person name="Hot D."/>
        </authorList>
    </citation>
    <scope>NUCLEOTIDE SEQUENCE</scope>
    <source>
        <strain evidence="1">NRRL B-16292</strain>
    </source>
</reference>
<protein>
    <submittedName>
        <fullName evidence="1">Uncharacterized protein</fullName>
    </submittedName>
</protein>
<name>A0ABY5W7C9_9ACTN</name>
<evidence type="ECO:0000313" key="1">
    <source>
        <dbReference type="EMBL" id="UWP85787.1"/>
    </source>
</evidence>
<dbReference type="EMBL" id="CP073720">
    <property type="protein sequence ID" value="UWP85787.1"/>
    <property type="molecule type" value="Genomic_DNA"/>
</dbReference>
<organism evidence="1 2">
    <name type="scientific">Dactylosporangium fulvum</name>
    <dbReference type="NCBI Taxonomy" id="53359"/>
    <lineage>
        <taxon>Bacteria</taxon>
        <taxon>Bacillati</taxon>
        <taxon>Actinomycetota</taxon>
        <taxon>Actinomycetes</taxon>
        <taxon>Micromonosporales</taxon>
        <taxon>Micromonosporaceae</taxon>
        <taxon>Dactylosporangium</taxon>
    </lineage>
</organism>
<gene>
    <name evidence="1" type="ORF">Dfulv_16705</name>
</gene>
<proteinExistence type="predicted"/>